<keyword evidence="7 14" id="KW-0378">Hydrolase</keyword>
<dbReference type="InterPro" id="IPR003824">
    <property type="entry name" value="UppP"/>
</dbReference>
<dbReference type="AlphaFoldDB" id="A0AA41ZGX7"/>
<evidence type="ECO:0000256" key="5">
    <source>
        <dbReference type="ARBA" id="ARBA00022475"/>
    </source>
</evidence>
<dbReference type="PANTHER" id="PTHR30622">
    <property type="entry name" value="UNDECAPRENYL-DIPHOSPHATASE"/>
    <property type="match status" value="1"/>
</dbReference>
<evidence type="ECO:0000256" key="13">
    <source>
        <dbReference type="ARBA" id="ARBA00047594"/>
    </source>
</evidence>
<comment type="caution">
    <text evidence="15">The sequence shown here is derived from an EMBL/GenBank/DDBJ whole genome shotgun (WGS) entry which is preliminary data.</text>
</comment>
<evidence type="ECO:0000313" key="15">
    <source>
        <dbReference type="EMBL" id="MCX2524461.1"/>
    </source>
</evidence>
<comment type="catalytic activity">
    <reaction evidence="13 14">
        <text>di-trans,octa-cis-undecaprenyl diphosphate + H2O = di-trans,octa-cis-undecaprenyl phosphate + phosphate + H(+)</text>
        <dbReference type="Rhea" id="RHEA:28094"/>
        <dbReference type="ChEBI" id="CHEBI:15377"/>
        <dbReference type="ChEBI" id="CHEBI:15378"/>
        <dbReference type="ChEBI" id="CHEBI:43474"/>
        <dbReference type="ChEBI" id="CHEBI:58405"/>
        <dbReference type="ChEBI" id="CHEBI:60392"/>
        <dbReference type="EC" id="3.6.1.27"/>
    </reaction>
</comment>
<keyword evidence="5 14" id="KW-1003">Cell membrane</keyword>
<dbReference type="GO" id="GO:0050380">
    <property type="term" value="F:undecaprenyl-diphosphatase activity"/>
    <property type="evidence" value="ECO:0007669"/>
    <property type="project" value="UniProtKB-UniRule"/>
</dbReference>
<dbReference type="GO" id="GO:0071555">
    <property type="term" value="P:cell wall organization"/>
    <property type="evidence" value="ECO:0007669"/>
    <property type="project" value="UniProtKB-KW"/>
</dbReference>
<keyword evidence="6 14" id="KW-0812">Transmembrane</keyword>
<feature type="transmembrane region" description="Helical" evidence="14">
    <location>
        <begin position="111"/>
        <end position="131"/>
    </location>
</feature>
<proteinExistence type="inferred from homology"/>
<evidence type="ECO:0000256" key="12">
    <source>
        <dbReference type="ARBA" id="ARBA00032932"/>
    </source>
</evidence>
<evidence type="ECO:0000256" key="2">
    <source>
        <dbReference type="ARBA" id="ARBA00010621"/>
    </source>
</evidence>
<protein>
    <recommendedName>
        <fullName evidence="4 14">Undecaprenyl-diphosphatase</fullName>
        <ecNumber evidence="3 14">3.6.1.27</ecNumber>
    </recommendedName>
    <alternativeName>
        <fullName evidence="12 14">Bacitracin resistance protein</fullName>
    </alternativeName>
    <alternativeName>
        <fullName evidence="11 14">Undecaprenyl pyrophosphate phosphatase</fullName>
    </alternativeName>
</protein>
<dbReference type="NCBIfam" id="NF001390">
    <property type="entry name" value="PRK00281.1-4"/>
    <property type="match status" value="1"/>
</dbReference>
<dbReference type="Pfam" id="PF02673">
    <property type="entry name" value="BacA"/>
    <property type="match status" value="1"/>
</dbReference>
<evidence type="ECO:0000256" key="10">
    <source>
        <dbReference type="ARBA" id="ARBA00023251"/>
    </source>
</evidence>
<evidence type="ECO:0000256" key="6">
    <source>
        <dbReference type="ARBA" id="ARBA00022692"/>
    </source>
</evidence>
<evidence type="ECO:0000256" key="9">
    <source>
        <dbReference type="ARBA" id="ARBA00023136"/>
    </source>
</evidence>
<dbReference type="RefSeq" id="WP_250935522.1">
    <property type="nucleotide sequence ID" value="NZ_JAMLJK010000001.1"/>
</dbReference>
<evidence type="ECO:0000256" key="1">
    <source>
        <dbReference type="ARBA" id="ARBA00004651"/>
    </source>
</evidence>
<organism evidence="15 16">
    <name type="scientific">Larsenimonas rhizosphaerae</name>
    <dbReference type="NCBI Taxonomy" id="2944682"/>
    <lineage>
        <taxon>Bacteria</taxon>
        <taxon>Pseudomonadati</taxon>
        <taxon>Pseudomonadota</taxon>
        <taxon>Gammaproteobacteria</taxon>
        <taxon>Oceanospirillales</taxon>
        <taxon>Halomonadaceae</taxon>
        <taxon>Larsenimonas</taxon>
    </lineage>
</organism>
<feature type="transmembrane region" description="Helical" evidence="14">
    <location>
        <begin position="86"/>
        <end position="105"/>
    </location>
</feature>
<dbReference type="EC" id="3.6.1.27" evidence="3 14"/>
<comment type="miscellaneous">
    <text evidence="14">Bacitracin is thought to be involved in the inhibition of peptidoglycan synthesis by sequestering undecaprenyl diphosphate, thereby reducing the pool of lipid carrier available.</text>
</comment>
<dbReference type="NCBIfam" id="NF001389">
    <property type="entry name" value="PRK00281.1-2"/>
    <property type="match status" value="1"/>
</dbReference>
<feature type="transmembrane region" description="Helical" evidence="14">
    <location>
        <begin position="253"/>
        <end position="271"/>
    </location>
</feature>
<evidence type="ECO:0000256" key="7">
    <source>
        <dbReference type="ARBA" id="ARBA00022801"/>
    </source>
</evidence>
<feature type="transmembrane region" description="Helical" evidence="14">
    <location>
        <begin position="220"/>
        <end position="241"/>
    </location>
</feature>
<comment type="subcellular location">
    <subcellularLocation>
        <location evidence="1 14">Cell membrane</location>
        <topology evidence="1 14">Multi-pass membrane protein</topology>
    </subcellularLocation>
</comment>
<name>A0AA41ZGX7_9GAMM</name>
<keyword evidence="14" id="KW-0573">Peptidoglycan synthesis</keyword>
<dbReference type="GO" id="GO:0008360">
    <property type="term" value="P:regulation of cell shape"/>
    <property type="evidence" value="ECO:0007669"/>
    <property type="project" value="UniProtKB-KW"/>
</dbReference>
<keyword evidence="9 14" id="KW-0472">Membrane</keyword>
<feature type="transmembrane region" description="Helical" evidence="14">
    <location>
        <begin position="48"/>
        <end position="65"/>
    </location>
</feature>
<keyword evidence="14" id="KW-0961">Cell wall biogenesis/degradation</keyword>
<evidence type="ECO:0000256" key="14">
    <source>
        <dbReference type="HAMAP-Rule" id="MF_01006"/>
    </source>
</evidence>
<reference evidence="15" key="1">
    <citation type="submission" date="2022-11" db="EMBL/GenBank/DDBJ databases">
        <title>Larsenimonas rhizosphaerae sp. nov., isolated from a tidal mudflat.</title>
        <authorList>
            <person name="Lee S.D."/>
            <person name="Kim I.S."/>
        </authorList>
    </citation>
    <scope>NUCLEOTIDE SEQUENCE</scope>
    <source>
        <strain evidence="15">GH2-1</strain>
    </source>
</reference>
<dbReference type="EMBL" id="JAPIVE010000002">
    <property type="protein sequence ID" value="MCX2524461.1"/>
    <property type="molecule type" value="Genomic_DNA"/>
</dbReference>
<keyword evidence="14" id="KW-0133">Cell shape</keyword>
<gene>
    <name evidence="14" type="primary">uppP</name>
    <name evidence="15" type="ORF">OQ287_09420</name>
</gene>
<evidence type="ECO:0000256" key="8">
    <source>
        <dbReference type="ARBA" id="ARBA00022989"/>
    </source>
</evidence>
<keyword evidence="16" id="KW-1185">Reference proteome</keyword>
<evidence type="ECO:0000313" key="16">
    <source>
        <dbReference type="Proteomes" id="UP001165678"/>
    </source>
</evidence>
<keyword evidence="10 14" id="KW-0046">Antibiotic resistance</keyword>
<dbReference type="PANTHER" id="PTHR30622:SF3">
    <property type="entry name" value="UNDECAPRENYL-DIPHOSPHATASE"/>
    <property type="match status" value="1"/>
</dbReference>
<dbReference type="GO" id="GO:0005886">
    <property type="term" value="C:plasma membrane"/>
    <property type="evidence" value="ECO:0007669"/>
    <property type="project" value="UniProtKB-SubCell"/>
</dbReference>
<sequence>MTLDTLHLVKALILGIVEGVTEFLPVSSTGHLILAGQLLNFDAGSNKVFDVVIQLGSILAILWVYHQRLITTCRGAIQRDPVSLRFIRNVIIGFVPSAVIGFLFIDQIQAVLFRPTVVATMLVIGGVVIILTERFATRRTTEDAADMHWRQALAVGVAQCFAVIPGTSRSGSTIVGGILSKMSRKAATEYSFFLAIPTMLGATTLDLIKYHSGLTTNDMAAIVVGLISAFISALVVVRLLVRFVESRSLSVFGWYRILFGGALLLAPMLHLSW</sequence>
<evidence type="ECO:0000256" key="3">
    <source>
        <dbReference type="ARBA" id="ARBA00012374"/>
    </source>
</evidence>
<comment type="similarity">
    <text evidence="2 14">Belongs to the UppP family.</text>
</comment>
<keyword evidence="8 14" id="KW-1133">Transmembrane helix</keyword>
<comment type="function">
    <text evidence="14">Catalyzes the dephosphorylation of undecaprenyl diphosphate (UPP). Confers resistance to bacitracin.</text>
</comment>
<dbReference type="GO" id="GO:0009252">
    <property type="term" value="P:peptidoglycan biosynthetic process"/>
    <property type="evidence" value="ECO:0007669"/>
    <property type="project" value="UniProtKB-KW"/>
</dbReference>
<dbReference type="NCBIfam" id="TIGR00753">
    <property type="entry name" value="undec_PP_bacA"/>
    <property type="match status" value="1"/>
</dbReference>
<evidence type="ECO:0000256" key="4">
    <source>
        <dbReference type="ARBA" id="ARBA00021581"/>
    </source>
</evidence>
<dbReference type="GO" id="GO:0046677">
    <property type="term" value="P:response to antibiotic"/>
    <property type="evidence" value="ECO:0007669"/>
    <property type="project" value="UniProtKB-UniRule"/>
</dbReference>
<dbReference type="Proteomes" id="UP001165678">
    <property type="component" value="Unassembled WGS sequence"/>
</dbReference>
<evidence type="ECO:0000256" key="11">
    <source>
        <dbReference type="ARBA" id="ARBA00032707"/>
    </source>
</evidence>
<feature type="transmembrane region" description="Helical" evidence="14">
    <location>
        <begin position="190"/>
        <end position="208"/>
    </location>
</feature>
<dbReference type="HAMAP" id="MF_01006">
    <property type="entry name" value="Undec_diphosphatase"/>
    <property type="match status" value="1"/>
</dbReference>
<accession>A0AA41ZGX7</accession>